<evidence type="ECO:0000256" key="1">
    <source>
        <dbReference type="SAM" id="Phobius"/>
    </source>
</evidence>
<name>A0A9W8D1T2_9FUNG</name>
<keyword evidence="1" id="KW-1133">Transmembrane helix</keyword>
<dbReference type="Proteomes" id="UP001143981">
    <property type="component" value="Unassembled WGS sequence"/>
</dbReference>
<keyword evidence="1" id="KW-0472">Membrane</keyword>
<accession>A0A9W8D1T2</accession>
<organism evidence="2 3">
    <name type="scientific">Coemansia biformis</name>
    <dbReference type="NCBI Taxonomy" id="1286918"/>
    <lineage>
        <taxon>Eukaryota</taxon>
        <taxon>Fungi</taxon>
        <taxon>Fungi incertae sedis</taxon>
        <taxon>Zoopagomycota</taxon>
        <taxon>Kickxellomycotina</taxon>
        <taxon>Kickxellomycetes</taxon>
        <taxon>Kickxellales</taxon>
        <taxon>Kickxellaceae</taxon>
        <taxon>Coemansia</taxon>
    </lineage>
</organism>
<evidence type="ECO:0000313" key="2">
    <source>
        <dbReference type="EMBL" id="KAJ1735955.1"/>
    </source>
</evidence>
<comment type="caution">
    <text evidence="2">The sequence shown here is derived from an EMBL/GenBank/DDBJ whole genome shotgun (WGS) entry which is preliminary data.</text>
</comment>
<keyword evidence="1" id="KW-0812">Transmembrane</keyword>
<evidence type="ECO:0000313" key="3">
    <source>
        <dbReference type="Proteomes" id="UP001143981"/>
    </source>
</evidence>
<proteinExistence type="predicted"/>
<protein>
    <submittedName>
        <fullName evidence="2">Uncharacterized protein</fullName>
    </submittedName>
</protein>
<dbReference type="AlphaFoldDB" id="A0A9W8D1T2"/>
<sequence>MEAFMTCEVASVLIYGTLFCLSVVFVIICVDIFITNRNRQRDIAEQQHGVFRRVTLEAQALNSTRLAKVEITLLKLAMAVKEVTRAMESIHATHAKINECTAMLTTQMSLVNKVVANHIDKQSNP</sequence>
<feature type="transmembrane region" description="Helical" evidence="1">
    <location>
        <begin position="12"/>
        <end position="34"/>
    </location>
</feature>
<gene>
    <name evidence="2" type="ORF">LPJ61_000261</name>
</gene>
<dbReference type="EMBL" id="JANBOI010000007">
    <property type="protein sequence ID" value="KAJ1735955.1"/>
    <property type="molecule type" value="Genomic_DNA"/>
</dbReference>
<keyword evidence="3" id="KW-1185">Reference proteome</keyword>
<reference evidence="2" key="1">
    <citation type="submission" date="2022-07" db="EMBL/GenBank/DDBJ databases">
        <title>Phylogenomic reconstructions and comparative analyses of Kickxellomycotina fungi.</title>
        <authorList>
            <person name="Reynolds N.K."/>
            <person name="Stajich J.E."/>
            <person name="Barry K."/>
            <person name="Grigoriev I.V."/>
            <person name="Crous P."/>
            <person name="Smith M.E."/>
        </authorList>
    </citation>
    <scope>NUCLEOTIDE SEQUENCE</scope>
    <source>
        <strain evidence="2">BCRC 34381</strain>
    </source>
</reference>